<proteinExistence type="predicted"/>
<dbReference type="InterPro" id="IPR010290">
    <property type="entry name" value="TM_effector"/>
</dbReference>
<evidence type="ECO:0000256" key="6">
    <source>
        <dbReference type="ARBA" id="ARBA00023136"/>
    </source>
</evidence>
<feature type="transmembrane region" description="Helical" evidence="7">
    <location>
        <begin position="263"/>
        <end position="283"/>
    </location>
</feature>
<comment type="caution">
    <text evidence="8">The sequence shown here is derived from an EMBL/GenBank/DDBJ whole genome shotgun (WGS) entry which is preliminary data.</text>
</comment>
<dbReference type="Gene3D" id="1.20.1250.20">
    <property type="entry name" value="MFS general substrate transporter like domains"/>
    <property type="match status" value="1"/>
</dbReference>
<dbReference type="EMBL" id="JAVREM010000123">
    <property type="protein sequence ID" value="MDT0323572.1"/>
    <property type="molecule type" value="Genomic_DNA"/>
</dbReference>
<dbReference type="SUPFAM" id="SSF103473">
    <property type="entry name" value="MFS general substrate transporter"/>
    <property type="match status" value="1"/>
</dbReference>
<dbReference type="RefSeq" id="WP_311604866.1">
    <property type="nucleotide sequence ID" value="NZ_JAVREM010000123.1"/>
</dbReference>
<feature type="transmembrane region" description="Helical" evidence="7">
    <location>
        <begin position="21"/>
        <end position="43"/>
    </location>
</feature>
<organism evidence="8 9">
    <name type="scientific">Streptomyces millisiae</name>
    <dbReference type="NCBI Taxonomy" id="3075542"/>
    <lineage>
        <taxon>Bacteria</taxon>
        <taxon>Bacillati</taxon>
        <taxon>Actinomycetota</taxon>
        <taxon>Actinomycetes</taxon>
        <taxon>Kitasatosporales</taxon>
        <taxon>Streptomycetaceae</taxon>
        <taxon>Streptomyces</taxon>
    </lineage>
</organism>
<feature type="transmembrane region" description="Helical" evidence="7">
    <location>
        <begin position="385"/>
        <end position="404"/>
    </location>
</feature>
<dbReference type="PANTHER" id="PTHR23513">
    <property type="entry name" value="INTEGRAL MEMBRANE EFFLUX PROTEIN-RELATED"/>
    <property type="match status" value="1"/>
</dbReference>
<sequence>MSAIDDRRRFRADLRPARIPAFRRLWLSSAVTATGASLTAVAVPLQIYELTGSSAWVGLSAVAALGPLVLAALWGGVLADALDRRRLLLATNGGLALVASLLWLQAAADVDSVAVLFVLLALLQGCLGANSVARRSVVPRLVPPELLPAANSLDATVRWFGPVAGPLLAGALLPVTGVAPLYLVDALALLAMVHAVWRLPPLPPGDPAGAGRRPRLAAGVRYLAGHRLLVALYLVDLVAMVIGNPAALFPEVSQETFGDPPGGGLALGVLSASISAGAVLAGLCSGAFTRLTRHGLVYAVAVCGWGLAIAAFGLTDRLWLATCCLLAAGGTLMLLSVFRATLLQACVPDELRGRLQGLDTVISAGGPWLGGLAHGLAGAAAGPTWAITGGGLLTVAATLALASVSRTLLAYRAPG</sequence>
<evidence type="ECO:0000256" key="7">
    <source>
        <dbReference type="SAM" id="Phobius"/>
    </source>
</evidence>
<evidence type="ECO:0000256" key="3">
    <source>
        <dbReference type="ARBA" id="ARBA00022475"/>
    </source>
</evidence>
<dbReference type="PANTHER" id="PTHR23513:SF9">
    <property type="entry name" value="ENTEROBACTIN EXPORTER ENTS"/>
    <property type="match status" value="1"/>
</dbReference>
<feature type="transmembrane region" description="Helical" evidence="7">
    <location>
        <begin position="318"/>
        <end position="338"/>
    </location>
</feature>
<accession>A0ABU2M159</accession>
<feature type="transmembrane region" description="Helical" evidence="7">
    <location>
        <begin position="112"/>
        <end position="133"/>
    </location>
</feature>
<feature type="transmembrane region" description="Helical" evidence="7">
    <location>
        <begin position="55"/>
        <end position="75"/>
    </location>
</feature>
<dbReference type="Proteomes" id="UP001183420">
    <property type="component" value="Unassembled WGS sequence"/>
</dbReference>
<evidence type="ECO:0000256" key="4">
    <source>
        <dbReference type="ARBA" id="ARBA00022692"/>
    </source>
</evidence>
<protein>
    <submittedName>
        <fullName evidence="8">MFS transporter</fullName>
    </submittedName>
</protein>
<keyword evidence="5 7" id="KW-1133">Transmembrane helix</keyword>
<reference evidence="9" key="1">
    <citation type="submission" date="2023-07" db="EMBL/GenBank/DDBJ databases">
        <title>30 novel species of actinomycetes from the DSMZ collection.</title>
        <authorList>
            <person name="Nouioui I."/>
        </authorList>
    </citation>
    <scope>NUCLEOTIDE SEQUENCE [LARGE SCALE GENOMIC DNA]</scope>
    <source>
        <strain evidence="9">DSM 44918</strain>
    </source>
</reference>
<feature type="transmembrane region" description="Helical" evidence="7">
    <location>
        <begin position="222"/>
        <end position="243"/>
    </location>
</feature>
<feature type="transmembrane region" description="Helical" evidence="7">
    <location>
        <begin position="87"/>
        <end position="106"/>
    </location>
</feature>
<evidence type="ECO:0000256" key="2">
    <source>
        <dbReference type="ARBA" id="ARBA00022448"/>
    </source>
</evidence>
<evidence type="ECO:0000256" key="1">
    <source>
        <dbReference type="ARBA" id="ARBA00004429"/>
    </source>
</evidence>
<keyword evidence="4 7" id="KW-0812">Transmembrane</keyword>
<dbReference type="CDD" id="cd06173">
    <property type="entry name" value="MFS_MefA_like"/>
    <property type="match status" value="1"/>
</dbReference>
<comment type="subcellular location">
    <subcellularLocation>
        <location evidence="1">Cell inner membrane</location>
        <topology evidence="1">Multi-pass membrane protein</topology>
    </subcellularLocation>
</comment>
<gene>
    <name evidence="8" type="ORF">RNC47_35250</name>
</gene>
<evidence type="ECO:0000256" key="5">
    <source>
        <dbReference type="ARBA" id="ARBA00022989"/>
    </source>
</evidence>
<feature type="transmembrane region" description="Helical" evidence="7">
    <location>
        <begin position="358"/>
        <end position="379"/>
    </location>
</feature>
<name>A0ABU2M159_9ACTN</name>
<keyword evidence="6 7" id="KW-0472">Membrane</keyword>
<evidence type="ECO:0000313" key="8">
    <source>
        <dbReference type="EMBL" id="MDT0323572.1"/>
    </source>
</evidence>
<keyword evidence="3" id="KW-1003">Cell membrane</keyword>
<dbReference type="Pfam" id="PF05977">
    <property type="entry name" value="MFS_3"/>
    <property type="match status" value="1"/>
</dbReference>
<feature type="transmembrane region" description="Helical" evidence="7">
    <location>
        <begin position="295"/>
        <end position="312"/>
    </location>
</feature>
<dbReference type="InterPro" id="IPR036259">
    <property type="entry name" value="MFS_trans_sf"/>
</dbReference>
<evidence type="ECO:0000313" key="9">
    <source>
        <dbReference type="Proteomes" id="UP001183420"/>
    </source>
</evidence>
<keyword evidence="9" id="KW-1185">Reference proteome</keyword>
<keyword evidence="2" id="KW-0813">Transport</keyword>